<dbReference type="CDD" id="cd06261">
    <property type="entry name" value="TM_PBP2"/>
    <property type="match status" value="1"/>
</dbReference>
<evidence type="ECO:0000256" key="9">
    <source>
        <dbReference type="RuleBase" id="RU363032"/>
    </source>
</evidence>
<evidence type="ECO:0000313" key="12">
    <source>
        <dbReference type="Proteomes" id="UP001597191"/>
    </source>
</evidence>
<keyword evidence="3 9" id="KW-0813">Transport</keyword>
<accession>A0ABW4BJX1</accession>
<comment type="caution">
    <text evidence="11">The sequence shown here is derived from an EMBL/GenBank/DDBJ whole genome shotgun (WGS) entry which is preliminary data.</text>
</comment>
<keyword evidence="8 9" id="KW-0472">Membrane</keyword>
<evidence type="ECO:0000256" key="8">
    <source>
        <dbReference type="ARBA" id="ARBA00023136"/>
    </source>
</evidence>
<protein>
    <submittedName>
        <fullName evidence="11">Carbohydrate ABC transporter permease</fullName>
    </submittedName>
</protein>
<evidence type="ECO:0000256" key="3">
    <source>
        <dbReference type="ARBA" id="ARBA00022448"/>
    </source>
</evidence>
<gene>
    <name evidence="11" type="ORF">ACFQ4R_02620</name>
</gene>
<reference evidence="12" key="1">
    <citation type="journal article" date="2019" name="Int. J. Syst. Evol. Microbiol.">
        <title>The Global Catalogue of Microorganisms (GCM) 10K type strain sequencing project: providing services to taxonomists for standard genome sequencing and annotation.</title>
        <authorList>
            <consortium name="The Broad Institute Genomics Platform"/>
            <consortium name="The Broad Institute Genome Sequencing Center for Infectious Disease"/>
            <person name="Wu L."/>
            <person name="Ma J."/>
        </authorList>
    </citation>
    <scope>NUCLEOTIDE SEQUENCE [LARGE SCALE GENOMIC DNA]</scope>
    <source>
        <strain evidence="12">CCM 8937</strain>
    </source>
</reference>
<comment type="subcellular location">
    <subcellularLocation>
        <location evidence="1 9">Cell membrane</location>
        <topology evidence="1 9">Multi-pass membrane protein</topology>
    </subcellularLocation>
</comment>
<evidence type="ECO:0000313" key="11">
    <source>
        <dbReference type="EMBL" id="MFD1410520.1"/>
    </source>
</evidence>
<feature type="transmembrane region" description="Helical" evidence="9">
    <location>
        <begin position="74"/>
        <end position="95"/>
    </location>
</feature>
<dbReference type="RefSeq" id="WP_125647687.1">
    <property type="nucleotide sequence ID" value="NZ_JBHTOH010000016.1"/>
</dbReference>
<dbReference type="SUPFAM" id="SSF161098">
    <property type="entry name" value="MetI-like"/>
    <property type="match status" value="1"/>
</dbReference>
<dbReference type="Pfam" id="PF00528">
    <property type="entry name" value="BPD_transp_1"/>
    <property type="match status" value="1"/>
</dbReference>
<dbReference type="EMBL" id="JBHTOH010000016">
    <property type="protein sequence ID" value="MFD1410520.1"/>
    <property type="molecule type" value="Genomic_DNA"/>
</dbReference>
<organism evidence="11 12">
    <name type="scientific">Lapidilactobacillus gannanensis</name>
    <dbReference type="NCBI Taxonomy" id="2486002"/>
    <lineage>
        <taxon>Bacteria</taxon>
        <taxon>Bacillati</taxon>
        <taxon>Bacillota</taxon>
        <taxon>Bacilli</taxon>
        <taxon>Lactobacillales</taxon>
        <taxon>Lactobacillaceae</taxon>
        <taxon>Lapidilactobacillus</taxon>
    </lineage>
</organism>
<feature type="transmembrane region" description="Helical" evidence="9">
    <location>
        <begin position="240"/>
        <end position="261"/>
    </location>
</feature>
<sequence length="271" mass="30517">MTKKAWRKFGFILLVTAISSLMVVPVYLLFKISISRPDEVLTQHPTFFVHHFDFSHWHDVLVSGNLWAPLRKSLIVATGTMIFATIIVAPASYAISRLDRKVKLAYIGSLFFTKMFPTVGIALPIAVTFTKLNLVDSDVGLILAHLINELPFMAWILLSTFSAIPKALEEAAMVDGATRMQTLRKIVFPVATQGIAVAALYVWLNSWNKFTFALYLSLTTQTLPLEVYYYVQRGSFFETAAYSTILAIPVIFITFILQRYLKSEYLSGTVK</sequence>
<dbReference type="InterPro" id="IPR035906">
    <property type="entry name" value="MetI-like_sf"/>
</dbReference>
<evidence type="ECO:0000256" key="2">
    <source>
        <dbReference type="ARBA" id="ARBA00009047"/>
    </source>
</evidence>
<dbReference type="InterPro" id="IPR000515">
    <property type="entry name" value="MetI-like"/>
</dbReference>
<feature type="domain" description="ABC transmembrane type-1" evidence="10">
    <location>
        <begin position="70"/>
        <end position="257"/>
    </location>
</feature>
<keyword evidence="12" id="KW-1185">Reference proteome</keyword>
<proteinExistence type="inferred from homology"/>
<dbReference type="Gene3D" id="1.10.3720.10">
    <property type="entry name" value="MetI-like"/>
    <property type="match status" value="1"/>
</dbReference>
<keyword evidence="5" id="KW-0762">Sugar transport</keyword>
<feature type="transmembrane region" description="Helical" evidence="9">
    <location>
        <begin position="186"/>
        <end position="204"/>
    </location>
</feature>
<evidence type="ECO:0000256" key="7">
    <source>
        <dbReference type="ARBA" id="ARBA00022989"/>
    </source>
</evidence>
<evidence type="ECO:0000259" key="10">
    <source>
        <dbReference type="PROSITE" id="PS50928"/>
    </source>
</evidence>
<dbReference type="InterPro" id="IPR050901">
    <property type="entry name" value="BP-dep_ABC_trans_perm"/>
</dbReference>
<feature type="transmembrane region" description="Helical" evidence="9">
    <location>
        <begin position="139"/>
        <end position="165"/>
    </location>
</feature>
<dbReference type="Proteomes" id="UP001597191">
    <property type="component" value="Unassembled WGS sequence"/>
</dbReference>
<dbReference type="PROSITE" id="PS50928">
    <property type="entry name" value="ABC_TM1"/>
    <property type="match status" value="1"/>
</dbReference>
<evidence type="ECO:0000256" key="6">
    <source>
        <dbReference type="ARBA" id="ARBA00022692"/>
    </source>
</evidence>
<keyword evidence="6 9" id="KW-0812">Transmembrane</keyword>
<dbReference type="PANTHER" id="PTHR32243:SF50">
    <property type="entry name" value="MALTOSE_MALTODEXTRIN TRANSPORT SYSTEM PERMEASE PROTEIN MALG"/>
    <property type="match status" value="1"/>
</dbReference>
<name>A0ABW4BJX1_9LACO</name>
<keyword evidence="7 9" id="KW-1133">Transmembrane helix</keyword>
<evidence type="ECO:0000256" key="1">
    <source>
        <dbReference type="ARBA" id="ARBA00004651"/>
    </source>
</evidence>
<dbReference type="PANTHER" id="PTHR32243">
    <property type="entry name" value="MALTOSE TRANSPORT SYSTEM PERMEASE-RELATED"/>
    <property type="match status" value="1"/>
</dbReference>
<evidence type="ECO:0000256" key="4">
    <source>
        <dbReference type="ARBA" id="ARBA00022475"/>
    </source>
</evidence>
<feature type="transmembrane region" description="Helical" evidence="9">
    <location>
        <begin position="104"/>
        <end position="127"/>
    </location>
</feature>
<keyword evidence="4" id="KW-1003">Cell membrane</keyword>
<feature type="transmembrane region" description="Helical" evidence="9">
    <location>
        <begin position="9"/>
        <end position="30"/>
    </location>
</feature>
<evidence type="ECO:0000256" key="5">
    <source>
        <dbReference type="ARBA" id="ARBA00022597"/>
    </source>
</evidence>
<comment type="similarity">
    <text evidence="2">Belongs to the binding-protein-dependent transport system permease family. MalFG subfamily.</text>
</comment>